<keyword evidence="1" id="KW-0812">Transmembrane</keyword>
<evidence type="ECO:0000313" key="2">
    <source>
        <dbReference type="EMBL" id="MDA0566494.1"/>
    </source>
</evidence>
<comment type="caution">
    <text evidence="2">The sequence shown here is derived from an EMBL/GenBank/DDBJ whole genome shotgun (WGS) entry which is preliminary data.</text>
</comment>
<feature type="transmembrane region" description="Helical" evidence="1">
    <location>
        <begin position="20"/>
        <end position="42"/>
    </location>
</feature>
<accession>A0A9X3NMK3</accession>
<gene>
    <name evidence="2" type="ORF">LG943_19570</name>
</gene>
<keyword evidence="3" id="KW-1185">Reference proteome</keyword>
<protein>
    <submittedName>
        <fullName evidence="2">Pilus assembly protein</fullName>
    </submittedName>
</protein>
<dbReference type="EMBL" id="JAJAQC010000037">
    <property type="protein sequence ID" value="MDA0566494.1"/>
    <property type="molecule type" value="Genomic_DNA"/>
</dbReference>
<sequence>MPCAPAADRGTVTAEVAVALPSLVLVLGLAVAAVHAAGAYIACVDAARVGARALARGEPADVAHALAAESAPGSADITLTDGSGFAHVSVAARVPLGPWPDAAVPVEARAATPLEADPALPARTP</sequence>
<evidence type="ECO:0000313" key="3">
    <source>
        <dbReference type="Proteomes" id="UP001140076"/>
    </source>
</evidence>
<organism evidence="2 3">
    <name type="scientific">Streptomonospora mangrovi</name>
    <dbReference type="NCBI Taxonomy" id="2883123"/>
    <lineage>
        <taxon>Bacteria</taxon>
        <taxon>Bacillati</taxon>
        <taxon>Actinomycetota</taxon>
        <taxon>Actinomycetes</taxon>
        <taxon>Streptosporangiales</taxon>
        <taxon>Nocardiopsidaceae</taxon>
        <taxon>Streptomonospora</taxon>
    </lineage>
</organism>
<dbReference type="Proteomes" id="UP001140076">
    <property type="component" value="Unassembled WGS sequence"/>
</dbReference>
<dbReference type="InterPro" id="IPR049790">
    <property type="entry name" value="Rv3655c/TadE"/>
</dbReference>
<dbReference type="AlphaFoldDB" id="A0A9X3NMK3"/>
<name>A0A9X3NMK3_9ACTN</name>
<dbReference type="RefSeq" id="WP_270073752.1">
    <property type="nucleotide sequence ID" value="NZ_JAJAQC010000037.1"/>
</dbReference>
<dbReference type="NCBIfam" id="NF041390">
    <property type="entry name" value="TadE_Rv3655c"/>
    <property type="match status" value="1"/>
</dbReference>
<evidence type="ECO:0000256" key="1">
    <source>
        <dbReference type="SAM" id="Phobius"/>
    </source>
</evidence>
<keyword evidence="1" id="KW-0472">Membrane</keyword>
<reference evidence="2" key="1">
    <citation type="submission" date="2021-10" db="EMBL/GenBank/DDBJ databases">
        <title>Streptomonospora sp. nov., isolated from mangrove soil.</title>
        <authorList>
            <person name="Chen X."/>
            <person name="Ge X."/>
            <person name="Liu W."/>
        </authorList>
    </citation>
    <scope>NUCLEOTIDE SEQUENCE</scope>
    <source>
        <strain evidence="2">S1-112</strain>
    </source>
</reference>
<proteinExistence type="predicted"/>
<keyword evidence="1" id="KW-1133">Transmembrane helix</keyword>